<evidence type="ECO:0000256" key="4">
    <source>
        <dbReference type="PROSITE-ProRule" id="PRU00023"/>
    </source>
</evidence>
<keyword evidence="1 5" id="KW-0853">WD repeat</keyword>
<dbReference type="InterPro" id="IPR056884">
    <property type="entry name" value="NPHP3-like_N"/>
</dbReference>
<dbReference type="Gene3D" id="1.25.40.20">
    <property type="entry name" value="Ankyrin repeat-containing domain"/>
    <property type="match status" value="5"/>
</dbReference>
<feature type="compositionally biased region" description="Low complexity" evidence="6">
    <location>
        <begin position="119"/>
        <end position="128"/>
    </location>
</feature>
<organism evidence="8 9">
    <name type="scientific">Pelagomonas calceolata</name>
    <dbReference type="NCBI Taxonomy" id="35677"/>
    <lineage>
        <taxon>Eukaryota</taxon>
        <taxon>Sar</taxon>
        <taxon>Stramenopiles</taxon>
        <taxon>Ochrophyta</taxon>
        <taxon>Pelagophyceae</taxon>
        <taxon>Pelagomonadales</taxon>
        <taxon>Pelagomonadaceae</taxon>
        <taxon>Pelagomonas</taxon>
    </lineage>
</organism>
<feature type="domain" description="NACHT" evidence="7">
    <location>
        <begin position="224"/>
        <end position="372"/>
    </location>
</feature>
<feature type="repeat" description="ANK" evidence="4">
    <location>
        <begin position="1758"/>
        <end position="1790"/>
    </location>
</feature>
<feature type="repeat" description="ANK" evidence="4">
    <location>
        <begin position="1791"/>
        <end position="1823"/>
    </location>
</feature>
<evidence type="ECO:0000259" key="7">
    <source>
        <dbReference type="PROSITE" id="PS50837"/>
    </source>
</evidence>
<dbReference type="InterPro" id="IPR011047">
    <property type="entry name" value="Quinoprotein_ADH-like_sf"/>
</dbReference>
<evidence type="ECO:0000256" key="5">
    <source>
        <dbReference type="PROSITE-ProRule" id="PRU00221"/>
    </source>
</evidence>
<dbReference type="Pfam" id="PF12796">
    <property type="entry name" value="Ank_2"/>
    <property type="match status" value="3"/>
</dbReference>
<feature type="repeat" description="ANK" evidence="4">
    <location>
        <begin position="1824"/>
        <end position="1856"/>
    </location>
</feature>
<dbReference type="PROSITE" id="PS50088">
    <property type="entry name" value="ANK_REPEAT"/>
    <property type="match status" value="8"/>
</dbReference>
<dbReference type="PANTHER" id="PTHR24166:SF48">
    <property type="entry name" value="PROTEIN VAPYRIN"/>
    <property type="match status" value="1"/>
</dbReference>
<dbReference type="Proteomes" id="UP000789595">
    <property type="component" value="Unassembled WGS sequence"/>
</dbReference>
<dbReference type="InterPro" id="IPR002110">
    <property type="entry name" value="Ankyrin_rpt"/>
</dbReference>
<dbReference type="PROSITE" id="PS50082">
    <property type="entry name" value="WD_REPEATS_2"/>
    <property type="match status" value="1"/>
</dbReference>
<dbReference type="InterPro" id="IPR007111">
    <property type="entry name" value="NACHT_NTPase"/>
</dbReference>
<evidence type="ECO:0000313" key="9">
    <source>
        <dbReference type="Proteomes" id="UP000789595"/>
    </source>
</evidence>
<dbReference type="SUPFAM" id="SSF50998">
    <property type="entry name" value="Quinoprotein alcohol dehydrogenase-like"/>
    <property type="match status" value="1"/>
</dbReference>
<dbReference type="InterPro" id="IPR036322">
    <property type="entry name" value="WD40_repeat_dom_sf"/>
</dbReference>
<feature type="compositionally biased region" description="Basic and acidic residues" evidence="6">
    <location>
        <begin position="103"/>
        <end position="114"/>
    </location>
</feature>
<proteinExistence type="predicted"/>
<dbReference type="SMART" id="SM00248">
    <property type="entry name" value="ANK"/>
    <property type="match status" value="9"/>
</dbReference>
<reference evidence="8" key="1">
    <citation type="submission" date="2021-11" db="EMBL/GenBank/DDBJ databases">
        <authorList>
            <consortium name="Genoscope - CEA"/>
            <person name="William W."/>
        </authorList>
    </citation>
    <scope>NUCLEOTIDE SEQUENCE</scope>
</reference>
<evidence type="ECO:0000256" key="3">
    <source>
        <dbReference type="ARBA" id="ARBA00023043"/>
    </source>
</evidence>
<dbReference type="PROSITE" id="PS50297">
    <property type="entry name" value="ANK_REP_REGION"/>
    <property type="match status" value="8"/>
</dbReference>
<dbReference type="InterPro" id="IPR036770">
    <property type="entry name" value="Ankyrin_rpt-contain_sf"/>
</dbReference>
<feature type="repeat" description="WD" evidence="5">
    <location>
        <begin position="1307"/>
        <end position="1352"/>
    </location>
</feature>
<evidence type="ECO:0000256" key="6">
    <source>
        <dbReference type="SAM" id="MobiDB-lite"/>
    </source>
</evidence>
<accession>A0A8J2S7M3</accession>
<evidence type="ECO:0000313" key="8">
    <source>
        <dbReference type="EMBL" id="CAH0365480.1"/>
    </source>
</evidence>
<dbReference type="InterPro" id="IPR050889">
    <property type="entry name" value="Dendritic_Spine_Reg/Scaffold"/>
</dbReference>
<feature type="repeat" description="ANK" evidence="4">
    <location>
        <begin position="1894"/>
        <end position="1926"/>
    </location>
</feature>
<feature type="compositionally biased region" description="Basic and acidic residues" evidence="6">
    <location>
        <begin position="65"/>
        <end position="93"/>
    </location>
</feature>
<feature type="repeat" description="ANK" evidence="4">
    <location>
        <begin position="1627"/>
        <end position="1659"/>
    </location>
</feature>
<dbReference type="PROSITE" id="PS50837">
    <property type="entry name" value="NACHT"/>
    <property type="match status" value="1"/>
</dbReference>
<dbReference type="Gene3D" id="2.130.10.10">
    <property type="entry name" value="YVTN repeat-like/Quinoprotein amine dehydrogenase"/>
    <property type="match status" value="3"/>
</dbReference>
<evidence type="ECO:0000256" key="2">
    <source>
        <dbReference type="ARBA" id="ARBA00022737"/>
    </source>
</evidence>
<feature type="repeat" description="ANK" evidence="4">
    <location>
        <begin position="1660"/>
        <end position="1692"/>
    </location>
</feature>
<feature type="region of interest" description="Disordered" evidence="6">
    <location>
        <begin position="60"/>
        <end position="128"/>
    </location>
</feature>
<feature type="repeat" description="ANK" evidence="4">
    <location>
        <begin position="1725"/>
        <end position="1757"/>
    </location>
</feature>
<protein>
    <recommendedName>
        <fullName evidence="7">NACHT domain-containing protein</fullName>
    </recommendedName>
</protein>
<dbReference type="Pfam" id="PF00023">
    <property type="entry name" value="Ank"/>
    <property type="match status" value="1"/>
</dbReference>
<sequence>MGSGTSSAHLTREECKQLVPEDKWDENWDEFYFADGKTVSTEIAERVWAKSERWEAYVAAGHAPAEPKDGGVEERDGSKAEDAPVERVVDARESSNGAARGRTRADADATDARVRRGSARGNAAADATTDARVRRTKALWQKGVAKIGWITHARARAAALERARLAGISEQLYEKLHGVDRSGVAEALDFSAIIAEKRGQHLPGTREWVFDAVEKWRVDPDAAQLFWLVGGGGTGKSVAAAELLARLLDKQNAAAWHFCKHTEPARSAPAALLRSLAGMLCATVVGFEEALREGGGGDNTTDKVDELFQGLIVEPLERVEETRDADDALVLIIDALDELPRDALQPVLSLLANELKTLPSWIKLVVTSRDEAQIKARLSCFAPSELRVDEARNRQDVRAYLTVLAKEHIELEVTMESLRREVEAKFPGLKNLDTFADLEDPLRRSKGAYDEAVRGVAGIHDLEKYEERRLDLIQDETDFEKLYADAALAQTILIDALKTLPGDISDPGVKGRGSAERKLTDKYTDENGVPHPEKFRDLARATVLFESATDLLKVLTELDGGGLGLEIAQLKNKFASPTPLGYRDMNLNISVRLDDGRKHLAEVQLNLKSVADAKHIAHEQYEVIRLALPKMCEGTSVKATALETFIAERLNSSALDAAVTSLERKAGGLMLYARLIAEQLASTSGKIDFASVGALPAGLDEIYAENFRRVFVDDASWREALPLVELICAAAEPLTIDAASGALGWDRALCKKVCDSVSLLFPLREGDVIGVLHKTVTDWLTGEAPFDKRSSKDAFFVARDAAHRRLARACARAVRAGVLDTESYSSDAAADEVLASFVEGEGGPTSDAYALRWCLFHMKRSCSEGEAVAVTCSLSYVQKRVKGGDIVSFVADLNVLQGQDTLLLSDSLVWSRTALSQGAALVDQLWQRLMPRADAESSPAARRLADDAKGVASKLPLSAVRPMGLTAAGGAERCRFEVSAYCLATFVDPATGEPRVACGKNCYGVRSEVRIYDPVAGGAALVVIDLGSTVSALAVFKDPATGEQRLACGCGDRKVRIFDPVAGGEALLVLDIGSEVWALAVFTDKTGAQRLACGSEDRDRKVHVFDPVVGGEALVVLEVGAGVSALEVFKDPATGAPRLACASRLRKKVLSFDPAAGGDALLLLDIGSEVWALAVFKEPATGAPRLACGCDDGKVRVFDAVSGGEALLVLDAGDEARALVAFEDLATGALRLACGDGYPGNKVRVFDPVAGGEALVVLEGHTGPISALTAFTDPAMGEPRLVSGSCYDNTVRVWNPAAGGAAIEPKLDGHSDNVEHLVTFVDPATGALRVATGSEDGTVRAWDAETGNVLLVIDVGSKLKALAFFLDPATGAPRLACGVNIADSDSDSDSDSGPSGEVRVFDPVAGGEALLVLEVDSNVYALAFFTDPATGKPRLACAAGERVRVFDPVAGGEALVVIEHGSICLFSLALFADPATGELRIACGCDSGWLRIFNLVAGGEALAVLEGHTDEVSALTVFEDQATGGLRLASGCRDNVRVFDLAAGGAALFVLEAGDVNALTAYADPATGEPRLASLSSDKTLRVWDANKGGAALVVVAFEDEVKALAVRGDGLFVAFGKQWGELRIESGTTPLTLACYQGDVAAIRDLLQKGAGVDQEDSDGYTPLFVVSLKGHVDAARVLLDAGAAIDKRRAGDWSPVGIACALGHVDVATLLLDRGAAVDLCLDGATPLLFAYRNQNLDIMQLCLERGADVNLADKEGTTVLYVACEEGHVDAAQLFLDKRADTNRAREGGQTPLWVACHNGHVDAARLLLDNGAEVDRATENGETPLYVACEKGHVDAARLLLEKGAEVNRATSGWRTKGQTPLYIACLNGHVDAARLLLDKGADVHKASNNNQTPLHTASYRGHIDAVRLLLANGATADIDREDEYGDTPLADAENEDHSDIVALLEEHQK</sequence>
<dbReference type="Gene3D" id="3.40.50.300">
    <property type="entry name" value="P-loop containing nucleotide triphosphate hydrolases"/>
    <property type="match status" value="1"/>
</dbReference>
<keyword evidence="9" id="KW-1185">Reference proteome</keyword>
<dbReference type="InterPro" id="IPR027417">
    <property type="entry name" value="P-loop_NTPase"/>
</dbReference>
<dbReference type="Pfam" id="PF00400">
    <property type="entry name" value="WD40"/>
    <property type="match status" value="2"/>
</dbReference>
<keyword evidence="2" id="KW-0677">Repeat</keyword>
<evidence type="ECO:0000256" key="1">
    <source>
        <dbReference type="ARBA" id="ARBA00022574"/>
    </source>
</evidence>
<comment type="caution">
    <text evidence="8">The sequence shown here is derived from an EMBL/GenBank/DDBJ whole genome shotgun (WGS) entry which is preliminary data.</text>
</comment>
<dbReference type="SUPFAM" id="SSF50978">
    <property type="entry name" value="WD40 repeat-like"/>
    <property type="match status" value="1"/>
</dbReference>
<name>A0A8J2S7M3_9STRA</name>
<dbReference type="InterPro" id="IPR001680">
    <property type="entry name" value="WD40_rpt"/>
</dbReference>
<dbReference type="PANTHER" id="PTHR24166">
    <property type="entry name" value="ROLLING PEBBLES, ISOFORM B"/>
    <property type="match status" value="1"/>
</dbReference>
<dbReference type="InterPro" id="IPR015943">
    <property type="entry name" value="WD40/YVTN_repeat-like_dom_sf"/>
</dbReference>
<dbReference type="SUPFAM" id="SSF52540">
    <property type="entry name" value="P-loop containing nucleoside triphosphate hydrolases"/>
    <property type="match status" value="1"/>
</dbReference>
<dbReference type="OrthoDB" id="206617at2759"/>
<dbReference type="EMBL" id="CAKKNE010000001">
    <property type="protein sequence ID" value="CAH0365480.1"/>
    <property type="molecule type" value="Genomic_DNA"/>
</dbReference>
<dbReference type="InterPro" id="IPR019775">
    <property type="entry name" value="WD40_repeat_CS"/>
</dbReference>
<dbReference type="Pfam" id="PF24883">
    <property type="entry name" value="NPHP3_N"/>
    <property type="match status" value="1"/>
</dbReference>
<dbReference type="SMART" id="SM00320">
    <property type="entry name" value="WD40"/>
    <property type="match status" value="8"/>
</dbReference>
<gene>
    <name evidence="8" type="ORF">PECAL_1P19210</name>
</gene>
<dbReference type="PROSITE" id="PS00678">
    <property type="entry name" value="WD_REPEATS_1"/>
    <property type="match status" value="1"/>
</dbReference>
<dbReference type="PRINTS" id="PR01415">
    <property type="entry name" value="ANKYRIN"/>
</dbReference>
<keyword evidence="3 4" id="KW-0040">ANK repeat</keyword>
<dbReference type="SUPFAM" id="SSF48403">
    <property type="entry name" value="Ankyrin repeat"/>
    <property type="match status" value="1"/>
</dbReference>
<feature type="repeat" description="ANK" evidence="4">
    <location>
        <begin position="1861"/>
        <end position="1893"/>
    </location>
</feature>